<reference evidence="18 19" key="1">
    <citation type="submission" date="2019-07" db="EMBL/GenBank/DDBJ databases">
        <title>Draft genome for Aliikangiella sp. M105.</title>
        <authorList>
            <person name="Wang G."/>
        </authorList>
    </citation>
    <scope>NUCLEOTIDE SEQUENCE [LARGE SCALE GENOMIC DNA]</scope>
    <source>
        <strain evidence="18 19">M105</strain>
    </source>
</reference>
<comment type="cofactor">
    <cofactor evidence="2 17">
        <name>Mg(2+)</name>
        <dbReference type="ChEBI" id="CHEBI:18420"/>
    </cofactor>
</comment>
<evidence type="ECO:0000256" key="16">
    <source>
        <dbReference type="PIRSR" id="PIRSR004682-3"/>
    </source>
</evidence>
<evidence type="ECO:0000256" key="7">
    <source>
        <dbReference type="ARBA" id="ARBA00022490"/>
    </source>
</evidence>
<dbReference type="InterPro" id="IPR023214">
    <property type="entry name" value="HAD_sf"/>
</dbReference>
<feature type="binding site" evidence="17">
    <location>
        <position position="13"/>
    </location>
    <ligand>
        <name>Mg(2+)</name>
        <dbReference type="ChEBI" id="CHEBI:18420"/>
    </ligand>
</feature>
<evidence type="ECO:0000313" key="19">
    <source>
        <dbReference type="Proteomes" id="UP000315439"/>
    </source>
</evidence>
<feature type="site" description="Stabilizes the phosphoryl group" evidence="16">
    <location>
        <position position="105"/>
    </location>
</feature>
<evidence type="ECO:0000256" key="15">
    <source>
        <dbReference type="PIRSR" id="PIRSR004682-1"/>
    </source>
</evidence>
<dbReference type="CDD" id="cd07503">
    <property type="entry name" value="HAD_HisB-N"/>
    <property type="match status" value="1"/>
</dbReference>
<feature type="active site" description="Proton donor" evidence="15">
    <location>
        <position position="13"/>
    </location>
</feature>
<evidence type="ECO:0000256" key="11">
    <source>
        <dbReference type="ARBA" id="ARBA00022842"/>
    </source>
</evidence>
<proteinExistence type="inferred from homology"/>
<evidence type="ECO:0000256" key="2">
    <source>
        <dbReference type="ARBA" id="ARBA00001946"/>
    </source>
</evidence>
<dbReference type="InterPro" id="IPR036412">
    <property type="entry name" value="HAD-like_sf"/>
</dbReference>
<dbReference type="PANTHER" id="PTHR42891:SF1">
    <property type="entry name" value="D-GLYCERO-BETA-D-MANNO-HEPTOSE-1,7-BISPHOSPHATE 7-PHOSPHATASE"/>
    <property type="match status" value="1"/>
</dbReference>
<dbReference type="EMBL" id="VIKS01000004">
    <property type="protein sequence ID" value="TQV88549.1"/>
    <property type="molecule type" value="Genomic_DNA"/>
</dbReference>
<evidence type="ECO:0000256" key="3">
    <source>
        <dbReference type="ARBA" id="ARBA00001947"/>
    </source>
</evidence>
<keyword evidence="12 14" id="KW-0119">Carbohydrate metabolism</keyword>
<keyword evidence="9 14" id="KW-0378">Hydrolase</keyword>
<dbReference type="NCBIfam" id="TIGR01656">
    <property type="entry name" value="Histidinol-ppas"/>
    <property type="match status" value="1"/>
</dbReference>
<comment type="catalytic activity">
    <reaction evidence="1">
        <text>D-glycero-beta-D-manno-heptose 1,7-bisphosphate + H2O = D-glycero-beta-D-manno-heptose 1-phosphate + phosphate</text>
        <dbReference type="Rhea" id="RHEA:28518"/>
        <dbReference type="ChEBI" id="CHEBI:15377"/>
        <dbReference type="ChEBI" id="CHEBI:43474"/>
        <dbReference type="ChEBI" id="CHEBI:60208"/>
        <dbReference type="ChEBI" id="CHEBI:61593"/>
        <dbReference type="EC" id="3.1.3.82"/>
    </reaction>
</comment>
<comment type="similarity">
    <text evidence="13 14">Belongs to the gmhB family.</text>
</comment>
<feature type="site" description="Stabilizes the phosphoryl group" evidence="16">
    <location>
        <position position="54"/>
    </location>
</feature>
<dbReference type="NCBIfam" id="NF006506">
    <property type="entry name" value="PRK08942.1"/>
    <property type="match status" value="1"/>
</dbReference>
<evidence type="ECO:0000256" key="8">
    <source>
        <dbReference type="ARBA" id="ARBA00022723"/>
    </source>
</evidence>
<evidence type="ECO:0000256" key="13">
    <source>
        <dbReference type="ARBA" id="ARBA00061616"/>
    </source>
</evidence>
<comment type="cofactor">
    <cofactor evidence="3 17">
        <name>Zn(2+)</name>
        <dbReference type="ChEBI" id="CHEBI:29105"/>
    </cofactor>
</comment>
<organism evidence="18 19">
    <name type="scientific">Aliikangiella coralliicola</name>
    <dbReference type="NCBI Taxonomy" id="2592383"/>
    <lineage>
        <taxon>Bacteria</taxon>
        <taxon>Pseudomonadati</taxon>
        <taxon>Pseudomonadota</taxon>
        <taxon>Gammaproteobacteria</taxon>
        <taxon>Oceanospirillales</taxon>
        <taxon>Pleioneaceae</taxon>
        <taxon>Aliikangiella</taxon>
    </lineage>
</organism>
<keyword evidence="7 14" id="KW-0963">Cytoplasm</keyword>
<dbReference type="Gene3D" id="3.40.50.1000">
    <property type="entry name" value="HAD superfamily/HAD-like"/>
    <property type="match status" value="1"/>
</dbReference>
<dbReference type="InterPro" id="IPR006549">
    <property type="entry name" value="HAD-SF_hydro_IIIA"/>
</dbReference>
<dbReference type="InterPro" id="IPR004446">
    <property type="entry name" value="Heptose_bisP_phosphatase"/>
</dbReference>
<dbReference type="InterPro" id="IPR006543">
    <property type="entry name" value="Histidinol-phos"/>
</dbReference>
<feature type="binding site" evidence="17">
    <location>
        <position position="93"/>
    </location>
    <ligand>
        <name>Zn(2+)</name>
        <dbReference type="ChEBI" id="CHEBI:29105"/>
    </ligand>
</feature>
<evidence type="ECO:0000256" key="10">
    <source>
        <dbReference type="ARBA" id="ARBA00022833"/>
    </source>
</evidence>
<evidence type="ECO:0000256" key="1">
    <source>
        <dbReference type="ARBA" id="ARBA00001226"/>
    </source>
</evidence>
<dbReference type="GO" id="GO:0034200">
    <property type="term" value="F:D-glycero-beta-D-manno-heptose 1,7-bisphosphate 7-phosphatase activity"/>
    <property type="evidence" value="ECO:0007669"/>
    <property type="project" value="UniProtKB-EC"/>
</dbReference>
<keyword evidence="19" id="KW-1185">Reference proteome</keyword>
<dbReference type="SUPFAM" id="SSF56784">
    <property type="entry name" value="HAD-like"/>
    <property type="match status" value="1"/>
</dbReference>
<keyword evidence="10 17" id="KW-0862">Zinc</keyword>
<evidence type="ECO:0000256" key="12">
    <source>
        <dbReference type="ARBA" id="ARBA00023277"/>
    </source>
</evidence>
<feature type="binding site" evidence="17">
    <location>
        <position position="130"/>
    </location>
    <ligand>
        <name>Mg(2+)</name>
        <dbReference type="ChEBI" id="CHEBI:18420"/>
    </ligand>
</feature>
<dbReference type="RefSeq" id="WP_142893057.1">
    <property type="nucleotide sequence ID" value="NZ_ML660162.1"/>
</dbReference>
<accession>A0A545UGF6</accession>
<comment type="subcellular location">
    <subcellularLocation>
        <location evidence="4 14">Cytoplasm</location>
    </subcellularLocation>
</comment>
<dbReference type="GO" id="GO:0005975">
    <property type="term" value="P:carbohydrate metabolic process"/>
    <property type="evidence" value="ECO:0007669"/>
    <property type="project" value="InterPro"/>
</dbReference>
<dbReference type="OrthoDB" id="9781367at2"/>
<dbReference type="EC" id="3.1.3.-" evidence="14"/>
<comment type="caution">
    <text evidence="18">The sequence shown here is derived from an EMBL/GenBank/DDBJ whole genome shotgun (WGS) entry which is preliminary data.</text>
</comment>
<feature type="active site" description="Nucleophile" evidence="15">
    <location>
        <position position="11"/>
    </location>
</feature>
<protein>
    <recommendedName>
        <fullName evidence="14">D,D-heptose 1,7-bisphosphate phosphatase</fullName>
        <ecNumber evidence="14">3.1.3.-</ecNumber>
    </recommendedName>
</protein>
<evidence type="ECO:0000256" key="5">
    <source>
        <dbReference type="ARBA" id="ARBA00004708"/>
    </source>
</evidence>
<dbReference type="Proteomes" id="UP000315439">
    <property type="component" value="Unassembled WGS sequence"/>
</dbReference>
<evidence type="ECO:0000313" key="18">
    <source>
        <dbReference type="EMBL" id="TQV88549.1"/>
    </source>
</evidence>
<dbReference type="PIRSF" id="PIRSF004682">
    <property type="entry name" value="GmhB"/>
    <property type="match status" value="1"/>
</dbReference>
<evidence type="ECO:0000256" key="17">
    <source>
        <dbReference type="PIRSR" id="PIRSR004682-4"/>
    </source>
</evidence>
<dbReference type="AlphaFoldDB" id="A0A545UGF6"/>
<keyword evidence="8 17" id="KW-0479">Metal-binding</keyword>
<gene>
    <name evidence="18" type="primary">gmhB</name>
    <name evidence="18" type="ORF">FLL46_08500</name>
</gene>
<dbReference type="FunFam" id="3.40.50.1000:FF:000168">
    <property type="entry name" value="D,D-heptose 1,7-bisphosphate phosphatase"/>
    <property type="match status" value="1"/>
</dbReference>
<evidence type="ECO:0000256" key="4">
    <source>
        <dbReference type="ARBA" id="ARBA00004496"/>
    </source>
</evidence>
<evidence type="ECO:0000256" key="14">
    <source>
        <dbReference type="PIRNR" id="PIRNR004682"/>
    </source>
</evidence>
<sequence length="183" mass="20133">MTQTTKLIILDRDGVINLDSDDYIKSPEEWIAIQSSLKAVAILNRAGYKVGVATNQSGISRGYFDEVTLAMMHKKMEMELARVGAHIDALEYCSDHPDQPGPNRKPNPGMPNKLIEMFEANPAQTWFVGDSLSDIKCAINAGCKPVLVLTGKGQRTLEKGGLPQNLPIYDNLKSFVDENIAID</sequence>
<dbReference type="PANTHER" id="PTHR42891">
    <property type="entry name" value="D-GLYCERO-BETA-D-MANNO-HEPTOSE-1,7-BISPHOSPHATE 7-PHOSPHATASE"/>
    <property type="match status" value="1"/>
</dbReference>
<keyword evidence="11 17" id="KW-0460">Magnesium</keyword>
<comment type="subunit">
    <text evidence="6">Monomer.</text>
</comment>
<feature type="binding site" evidence="17">
    <location>
        <position position="11"/>
    </location>
    <ligand>
        <name>Mg(2+)</name>
        <dbReference type="ChEBI" id="CHEBI:18420"/>
    </ligand>
</feature>
<comment type="pathway">
    <text evidence="5">Nucleotide-sugar biosynthesis; ADP-L-glycero-beta-D-manno-heptose biosynthesis; ADP-L-glycero-beta-D-manno-heptose from D-glycero-beta-D-manno-heptose 7-phosphate: step 2/4.</text>
</comment>
<name>A0A545UGF6_9GAMM</name>
<evidence type="ECO:0000256" key="6">
    <source>
        <dbReference type="ARBA" id="ARBA00011245"/>
    </source>
</evidence>
<dbReference type="NCBIfam" id="TIGR01662">
    <property type="entry name" value="HAD-SF-IIIA"/>
    <property type="match status" value="1"/>
</dbReference>
<evidence type="ECO:0000256" key="9">
    <source>
        <dbReference type="ARBA" id="ARBA00022801"/>
    </source>
</evidence>
<feature type="site" description="Contributes to substrate recognition" evidence="16">
    <location>
        <position position="104"/>
    </location>
</feature>
<dbReference type="GO" id="GO:0005737">
    <property type="term" value="C:cytoplasm"/>
    <property type="evidence" value="ECO:0007669"/>
    <property type="project" value="UniProtKB-SubCell"/>
</dbReference>
<dbReference type="Pfam" id="PF13242">
    <property type="entry name" value="Hydrolase_like"/>
    <property type="match status" value="1"/>
</dbReference>
<dbReference type="GO" id="GO:0046872">
    <property type="term" value="F:metal ion binding"/>
    <property type="evidence" value="ECO:0007669"/>
    <property type="project" value="UniProtKB-KW"/>
</dbReference>